<keyword evidence="2" id="KW-1185">Reference proteome</keyword>
<dbReference type="AlphaFoldDB" id="A0A922HKN1"/>
<gene>
    <name evidence="1" type="ORF">DERF_012980</name>
</gene>
<organism evidence="1 2">
    <name type="scientific">Dermatophagoides farinae</name>
    <name type="common">American house dust mite</name>
    <dbReference type="NCBI Taxonomy" id="6954"/>
    <lineage>
        <taxon>Eukaryota</taxon>
        <taxon>Metazoa</taxon>
        <taxon>Ecdysozoa</taxon>
        <taxon>Arthropoda</taxon>
        <taxon>Chelicerata</taxon>
        <taxon>Arachnida</taxon>
        <taxon>Acari</taxon>
        <taxon>Acariformes</taxon>
        <taxon>Sarcoptiformes</taxon>
        <taxon>Astigmata</taxon>
        <taxon>Psoroptidia</taxon>
        <taxon>Analgoidea</taxon>
        <taxon>Pyroglyphidae</taxon>
        <taxon>Dermatophagoidinae</taxon>
        <taxon>Dermatophagoides</taxon>
    </lineage>
</organism>
<reference evidence="1" key="1">
    <citation type="submission" date="2013-05" db="EMBL/GenBank/DDBJ databases">
        <authorList>
            <person name="Yim A.K.Y."/>
            <person name="Chan T.F."/>
            <person name="Ji K.M."/>
            <person name="Liu X.Y."/>
            <person name="Zhou J.W."/>
            <person name="Li R.Q."/>
            <person name="Yang K.Y."/>
            <person name="Li J."/>
            <person name="Li M."/>
            <person name="Law P.T.W."/>
            <person name="Wu Y.L."/>
            <person name="Cai Z.L."/>
            <person name="Qin H."/>
            <person name="Bao Y."/>
            <person name="Leung R.K.K."/>
            <person name="Ng P.K.S."/>
            <person name="Zou J."/>
            <person name="Zhong X.J."/>
            <person name="Ran P.X."/>
            <person name="Zhong N.S."/>
            <person name="Liu Z.G."/>
            <person name="Tsui S.K.W."/>
        </authorList>
    </citation>
    <scope>NUCLEOTIDE SEQUENCE</scope>
    <source>
        <strain evidence="1">Derf</strain>
        <tissue evidence="1">Whole organism</tissue>
    </source>
</reference>
<evidence type="ECO:0000313" key="2">
    <source>
        <dbReference type="Proteomes" id="UP000790347"/>
    </source>
</evidence>
<accession>A0A922HKN1</accession>
<dbReference type="Proteomes" id="UP000790347">
    <property type="component" value="Unassembled WGS sequence"/>
</dbReference>
<proteinExistence type="predicted"/>
<evidence type="ECO:0000313" key="1">
    <source>
        <dbReference type="EMBL" id="KAH9496959.1"/>
    </source>
</evidence>
<protein>
    <submittedName>
        <fullName evidence="1">Uncharacterized protein</fullName>
    </submittedName>
</protein>
<name>A0A922HKN1_DERFA</name>
<reference evidence="1" key="2">
    <citation type="journal article" date="2022" name="Res Sq">
        <title>Comparative Genomics Reveals Insights into the Divergent Evolution of Astigmatic Mites and Household Pest Adaptations.</title>
        <authorList>
            <person name="Xiong Q."/>
            <person name="Wan A.T.-Y."/>
            <person name="Liu X.-Y."/>
            <person name="Fung C.S.-H."/>
            <person name="Xiao X."/>
            <person name="Malainual N."/>
            <person name="Hou J."/>
            <person name="Wang L."/>
            <person name="Wang M."/>
            <person name="Yang K."/>
            <person name="Cui Y."/>
            <person name="Leung E."/>
            <person name="Nong W."/>
            <person name="Shin S.-K."/>
            <person name="Au S."/>
            <person name="Jeong K.Y."/>
            <person name="Chew F.T."/>
            <person name="Hui J."/>
            <person name="Leung T.F."/>
            <person name="Tungtrongchitr A."/>
            <person name="Zhong N."/>
            <person name="Liu Z."/>
            <person name="Tsui S."/>
        </authorList>
    </citation>
    <scope>NUCLEOTIDE SEQUENCE</scope>
    <source>
        <strain evidence="1">Derf</strain>
        <tissue evidence="1">Whole organism</tissue>
    </source>
</reference>
<dbReference type="EMBL" id="ASGP02000007">
    <property type="protein sequence ID" value="KAH9496959.1"/>
    <property type="molecule type" value="Genomic_DNA"/>
</dbReference>
<comment type="caution">
    <text evidence="1">The sequence shown here is derived from an EMBL/GenBank/DDBJ whole genome shotgun (WGS) entry which is preliminary data.</text>
</comment>
<sequence length="352" mass="41346">MEIAPLPQNNFAVCLCRPSYNSSKLQSTVIQFLFIYSFYTSFIHFTAKHRLQFVGQQFIFSTFRRFCIRDNPLIALKNSYPWIFLQDKILSTMYGSVNLLQEYRQEYGLKRKFLYGPMNNIKRLCQDINVQKNYGAEKLISIYGILTKKDGDINQMVTEARKIINRDAELDKFGYFEKIIDQIKWNNTVNLNKILRYEFDCDKDEFMLIDKCQYLGNNEIFLELKKSSVSKNLVTLNLVPSTLAFILDDSYSSRTSFEEIFTQPNCTPNKKPPSKHNNKRKLMENDNDILEIIKMNLEGKIKYSKKTESIKRYCESMDNLISQLSYQKIAELQIKITEFLLKEAKSDEAILC</sequence>